<evidence type="ECO:0000259" key="1">
    <source>
        <dbReference type="PROSITE" id="PS50181"/>
    </source>
</evidence>
<dbReference type="EMBL" id="JBBXMP010000133">
    <property type="protein sequence ID" value="KAL0061510.1"/>
    <property type="molecule type" value="Genomic_DNA"/>
</dbReference>
<evidence type="ECO:0000313" key="3">
    <source>
        <dbReference type="Proteomes" id="UP001437256"/>
    </source>
</evidence>
<comment type="caution">
    <text evidence="2">The sequence shown here is derived from an EMBL/GenBank/DDBJ whole genome shotgun (WGS) entry which is preliminary data.</text>
</comment>
<protein>
    <recommendedName>
        <fullName evidence="1">F-box domain-containing protein</fullName>
    </recommendedName>
</protein>
<name>A0ABR2ZJK8_9AGAR</name>
<proteinExistence type="predicted"/>
<sequence length="586" mass="65547">MAIFDTILRMLPFCGPPGPADLGIDTEAEDDNPPLNIWTKLPADVLEGIVGRLSVEDILRLRMVNKFFFRLTLQAAVWERILLKLKQCKILVPSLSVHRSLQNRGRAPPVEATNFDVEYLVLKAVLADDNIRRLAPEYLGENQLQTSGPVCEMKLVPGGDVLVVSGLDTEKDQYHWSIFHLHDRRLLSYSFLPVKAYDIKANLVRVQGVEGIQVIYKQSEDDPDSDATLTTCYVVFVPLATPDKHAVLLRHPLTGLAASYTLVKLPTGAPICAFYDASKVQFIYDFAQPILFTLNLPPVIAPGVIVSNCKTEGIYILPRPRLALVVRTGYCNEGFQIAGVQLFNLPQIEDSFLAAHSMKSNYGDRHLFAAQLVTEPWKWFVDIQIADPPDPETSLQVVHVPPITIYGTLEDSNGTRYFAHHTIWPFFSEGQWKCKAQYVSELRMGPHRNYFIPGLQRSLLYGAPPKGPEPYDEPLNVGTYINPPIHSSDKNITGPPFPFDAPRYPLPPVSYCPLLHPDRFRHRGILPQEGPPVIAWDELTGRLCISSGERPGILVLDHAEADRFPRTFVGQRGQLETLSAPPIVSN</sequence>
<dbReference type="PROSITE" id="PS50181">
    <property type="entry name" value="FBOX"/>
    <property type="match status" value="1"/>
</dbReference>
<organism evidence="2 3">
    <name type="scientific">Marasmius tenuissimus</name>
    <dbReference type="NCBI Taxonomy" id="585030"/>
    <lineage>
        <taxon>Eukaryota</taxon>
        <taxon>Fungi</taxon>
        <taxon>Dikarya</taxon>
        <taxon>Basidiomycota</taxon>
        <taxon>Agaricomycotina</taxon>
        <taxon>Agaricomycetes</taxon>
        <taxon>Agaricomycetidae</taxon>
        <taxon>Agaricales</taxon>
        <taxon>Marasmiineae</taxon>
        <taxon>Marasmiaceae</taxon>
        <taxon>Marasmius</taxon>
    </lineage>
</organism>
<dbReference type="Pfam" id="PF12937">
    <property type="entry name" value="F-box-like"/>
    <property type="match status" value="1"/>
</dbReference>
<gene>
    <name evidence="2" type="ORF">AAF712_011653</name>
</gene>
<keyword evidence="3" id="KW-1185">Reference proteome</keyword>
<evidence type="ECO:0000313" key="2">
    <source>
        <dbReference type="EMBL" id="KAL0061510.1"/>
    </source>
</evidence>
<dbReference type="InterPro" id="IPR036047">
    <property type="entry name" value="F-box-like_dom_sf"/>
</dbReference>
<feature type="domain" description="F-box" evidence="1">
    <location>
        <begin position="35"/>
        <end position="81"/>
    </location>
</feature>
<accession>A0ABR2ZJK8</accession>
<dbReference type="Proteomes" id="UP001437256">
    <property type="component" value="Unassembled WGS sequence"/>
</dbReference>
<dbReference type="SUPFAM" id="SSF81383">
    <property type="entry name" value="F-box domain"/>
    <property type="match status" value="1"/>
</dbReference>
<reference evidence="2 3" key="1">
    <citation type="submission" date="2024-05" db="EMBL/GenBank/DDBJ databases">
        <title>A draft genome resource for the thread blight pathogen Marasmius tenuissimus strain MS-2.</title>
        <authorList>
            <person name="Yulfo-Soto G.E."/>
            <person name="Baruah I.K."/>
            <person name="Amoako-Attah I."/>
            <person name="Bukari Y."/>
            <person name="Meinhardt L.W."/>
            <person name="Bailey B.A."/>
            <person name="Cohen S.P."/>
        </authorList>
    </citation>
    <scope>NUCLEOTIDE SEQUENCE [LARGE SCALE GENOMIC DNA]</scope>
    <source>
        <strain evidence="2 3">MS-2</strain>
    </source>
</reference>
<dbReference type="InterPro" id="IPR001810">
    <property type="entry name" value="F-box_dom"/>
</dbReference>